<dbReference type="PANTHER" id="PTHR30188:SF4">
    <property type="entry name" value="PROTEIN TRIGALACTOSYLDIACYLGLYCEROL 1, CHLOROPLASTIC"/>
    <property type="match status" value="1"/>
</dbReference>
<evidence type="ECO:0000256" key="1">
    <source>
        <dbReference type="SAM" id="Phobius"/>
    </source>
</evidence>
<feature type="transmembrane region" description="Helical" evidence="1">
    <location>
        <begin position="213"/>
        <end position="237"/>
    </location>
</feature>
<feature type="transmembrane region" description="Helical" evidence="1">
    <location>
        <begin position="179"/>
        <end position="201"/>
    </location>
</feature>
<dbReference type="GO" id="GO:0005548">
    <property type="term" value="F:phospholipid transporter activity"/>
    <property type="evidence" value="ECO:0007669"/>
    <property type="project" value="TreeGrafter"/>
</dbReference>
<organism evidence="2 3">
    <name type="scientific">Cucurbita argyrosperma subsp. sororia</name>
    <dbReference type="NCBI Taxonomy" id="37648"/>
    <lineage>
        <taxon>Eukaryota</taxon>
        <taxon>Viridiplantae</taxon>
        <taxon>Streptophyta</taxon>
        <taxon>Embryophyta</taxon>
        <taxon>Tracheophyta</taxon>
        <taxon>Spermatophyta</taxon>
        <taxon>Magnoliopsida</taxon>
        <taxon>eudicotyledons</taxon>
        <taxon>Gunneridae</taxon>
        <taxon>Pentapetalae</taxon>
        <taxon>rosids</taxon>
        <taxon>fabids</taxon>
        <taxon>Cucurbitales</taxon>
        <taxon>Cucurbitaceae</taxon>
        <taxon>Cucurbiteae</taxon>
        <taxon>Cucurbita</taxon>
    </lineage>
</organism>
<name>A0AAV6M512_9ROSI</name>
<comment type="caution">
    <text evidence="2">The sequence shown here is derived from an EMBL/GenBank/DDBJ whole genome shotgun (WGS) entry which is preliminary data.</text>
</comment>
<dbReference type="AlphaFoldDB" id="A0AAV6M512"/>
<reference evidence="2 3" key="1">
    <citation type="journal article" date="2021" name="Hortic Res">
        <title>The domestication of Cucurbita argyrosperma as revealed by the genome of its wild relative.</title>
        <authorList>
            <person name="Barrera-Redondo J."/>
            <person name="Sanchez-de la Vega G."/>
            <person name="Aguirre-Liguori J.A."/>
            <person name="Castellanos-Morales G."/>
            <person name="Gutierrez-Guerrero Y.T."/>
            <person name="Aguirre-Dugua X."/>
            <person name="Aguirre-Planter E."/>
            <person name="Tenaillon M.I."/>
            <person name="Lira-Saade R."/>
            <person name="Eguiarte L.E."/>
        </authorList>
    </citation>
    <scope>NUCLEOTIDE SEQUENCE [LARGE SCALE GENOMIC DNA]</scope>
    <source>
        <strain evidence="2">JBR-2021</strain>
    </source>
</reference>
<dbReference type="EMBL" id="JAGKQH010000017">
    <property type="protein sequence ID" value="KAG6575337.1"/>
    <property type="molecule type" value="Genomic_DNA"/>
</dbReference>
<dbReference type="Proteomes" id="UP000685013">
    <property type="component" value="Chromosome 17"/>
</dbReference>
<sequence>MQIACQPHPLVYFSIRSSSKRQDEWKNVQNLHSRSLVKPVFLEPQTHKFARPLCKNRLYAIPHEEDGRPSASMPEDVNSKPMLNSIAEELGNKWSPPRYLWRGLSVLFLTGQVIMRTLKGKIHWKNTLQQLERVGPRSVGVCWWCTSSGILKGAKSRDYVNCGCRENWKFIRCRIRNNAIGMASSALLADSVYGISINIIIDSALRALKSWDIISAMIKSQVFGAIISIVSCAWGITTSGGAKGVGESTTSAVVISLVGIFIADFTLSCFFFQGAGDSLKNCM</sequence>
<keyword evidence="1" id="KW-1133">Transmembrane helix</keyword>
<evidence type="ECO:0000313" key="2">
    <source>
        <dbReference type="EMBL" id="KAG6575337.1"/>
    </source>
</evidence>
<feature type="non-terminal residue" evidence="2">
    <location>
        <position position="1"/>
    </location>
</feature>
<proteinExistence type="predicted"/>
<dbReference type="Pfam" id="PF02405">
    <property type="entry name" value="MlaE"/>
    <property type="match status" value="1"/>
</dbReference>
<protein>
    <submittedName>
        <fullName evidence="2">Protein TRIGALACTOSYLDIACYLGLYCEROL 1, chloroplastic</fullName>
    </submittedName>
</protein>
<gene>
    <name evidence="2" type="primary">TGD1</name>
    <name evidence="2" type="ORF">SDJN03_25976</name>
</gene>
<accession>A0AAV6M512</accession>
<keyword evidence="1" id="KW-0812">Transmembrane</keyword>
<keyword evidence="3" id="KW-1185">Reference proteome</keyword>
<evidence type="ECO:0000313" key="3">
    <source>
        <dbReference type="Proteomes" id="UP000685013"/>
    </source>
</evidence>
<keyword evidence="1" id="KW-0472">Membrane</keyword>
<dbReference type="PANTHER" id="PTHR30188">
    <property type="entry name" value="ABC TRANSPORTER PERMEASE PROTEIN-RELATED"/>
    <property type="match status" value="1"/>
</dbReference>
<dbReference type="GO" id="GO:0043190">
    <property type="term" value="C:ATP-binding cassette (ABC) transporter complex"/>
    <property type="evidence" value="ECO:0007669"/>
    <property type="project" value="InterPro"/>
</dbReference>
<dbReference type="InterPro" id="IPR030802">
    <property type="entry name" value="Permease_MalE"/>
</dbReference>
<feature type="transmembrane region" description="Helical" evidence="1">
    <location>
        <begin position="249"/>
        <end position="273"/>
    </location>
</feature>